<comment type="caution">
    <text evidence="3">The sequence shown here is derived from an EMBL/GenBank/DDBJ whole genome shotgun (WGS) entry which is preliminary data.</text>
</comment>
<feature type="compositionally biased region" description="Low complexity" evidence="1">
    <location>
        <begin position="34"/>
        <end position="55"/>
    </location>
</feature>
<dbReference type="EMBL" id="CAKKLH010000279">
    <property type="protein sequence ID" value="CAH0107817.1"/>
    <property type="molecule type" value="Genomic_DNA"/>
</dbReference>
<protein>
    <submittedName>
        <fullName evidence="3">Uncharacterized protein</fullName>
    </submittedName>
</protein>
<sequence>MHLTATHLMMMMLAVVACRAAFIPNMMFAGRNRQQTQQPKAFPQQQQQQRQHQPQAVWRAAGNPLNPWDDGTETYGYLADRHPSNVMDDLTSSYQQQPQPPMQSQVQSQQQPLVYGVPHRYLQQSEPQVNNYPASPTDELYNNELYNNALLMRGRGPLNAIKRSSLSSLSSYYDAIMDDDDSANFDDGLSNMASDYYDQPISHQDVVNFEKYVQRYFQQEPSDAESEMETNNQQQWYGDYWNVDDSEDMNNNYVDIDNDEEAARQLHLLLKQQKQQRRPITLREIQKKNSAPAVTMTTRTEAPVTTATTATTFSATLAPQSQQGQKEEPLLRPPTVQRQPQPQQMSSSTTTTTPSTLSAAKKEIGVEQTEENNNIYHTIQRLMNMRNRLQKSTDDDDVDRVSSSAEDEINDINNRAKRFVASSQDSLLSKQIHSLDKIKA</sequence>
<proteinExistence type="predicted"/>
<feature type="chain" id="PRO_5035173903" evidence="2">
    <location>
        <begin position="21"/>
        <end position="440"/>
    </location>
</feature>
<feature type="region of interest" description="Disordered" evidence="1">
    <location>
        <begin position="32"/>
        <end position="56"/>
    </location>
</feature>
<dbReference type="AlphaFoldDB" id="A0A8J2WK94"/>
<feature type="compositionally biased region" description="Low complexity" evidence="1">
    <location>
        <begin position="333"/>
        <end position="358"/>
    </location>
</feature>
<dbReference type="Proteomes" id="UP000789390">
    <property type="component" value="Unassembled WGS sequence"/>
</dbReference>
<evidence type="ECO:0000313" key="4">
    <source>
        <dbReference type="Proteomes" id="UP000789390"/>
    </source>
</evidence>
<gene>
    <name evidence="3" type="ORF">DGAL_LOCUS11151</name>
</gene>
<evidence type="ECO:0000256" key="1">
    <source>
        <dbReference type="SAM" id="MobiDB-lite"/>
    </source>
</evidence>
<feature type="signal peptide" evidence="2">
    <location>
        <begin position="1"/>
        <end position="20"/>
    </location>
</feature>
<accession>A0A8J2WK94</accession>
<evidence type="ECO:0000313" key="3">
    <source>
        <dbReference type="EMBL" id="CAH0107817.1"/>
    </source>
</evidence>
<reference evidence="3" key="1">
    <citation type="submission" date="2021-11" db="EMBL/GenBank/DDBJ databases">
        <authorList>
            <person name="Schell T."/>
        </authorList>
    </citation>
    <scope>NUCLEOTIDE SEQUENCE</scope>
    <source>
        <strain evidence="3">M5</strain>
    </source>
</reference>
<feature type="region of interest" description="Disordered" evidence="1">
    <location>
        <begin position="274"/>
        <end position="372"/>
    </location>
</feature>
<keyword evidence="2" id="KW-0732">Signal</keyword>
<organism evidence="3 4">
    <name type="scientific">Daphnia galeata</name>
    <dbReference type="NCBI Taxonomy" id="27404"/>
    <lineage>
        <taxon>Eukaryota</taxon>
        <taxon>Metazoa</taxon>
        <taxon>Ecdysozoa</taxon>
        <taxon>Arthropoda</taxon>
        <taxon>Crustacea</taxon>
        <taxon>Branchiopoda</taxon>
        <taxon>Diplostraca</taxon>
        <taxon>Cladocera</taxon>
        <taxon>Anomopoda</taxon>
        <taxon>Daphniidae</taxon>
        <taxon>Daphnia</taxon>
    </lineage>
</organism>
<feature type="region of interest" description="Disordered" evidence="1">
    <location>
        <begin position="390"/>
        <end position="414"/>
    </location>
</feature>
<evidence type="ECO:0000256" key="2">
    <source>
        <dbReference type="SAM" id="SignalP"/>
    </source>
</evidence>
<feature type="compositionally biased region" description="Low complexity" evidence="1">
    <location>
        <begin position="295"/>
        <end position="318"/>
    </location>
</feature>
<name>A0A8J2WK94_9CRUS</name>
<dbReference type="OrthoDB" id="6367636at2759"/>
<keyword evidence="4" id="KW-1185">Reference proteome</keyword>